<accession>A0A9N8N7Q3</accession>
<protein>
    <recommendedName>
        <fullName evidence="4">Zinc-ribbon domain-containing protein</fullName>
    </recommendedName>
</protein>
<dbReference type="EMBL" id="CAJNAS010000016">
    <property type="protein sequence ID" value="CAE6935407.1"/>
    <property type="molecule type" value="Genomic_DNA"/>
</dbReference>
<organism evidence="2 3">
    <name type="scientific">Paraburkholderia domus</name>
    <dbReference type="NCBI Taxonomy" id="2793075"/>
    <lineage>
        <taxon>Bacteria</taxon>
        <taxon>Pseudomonadati</taxon>
        <taxon>Pseudomonadota</taxon>
        <taxon>Betaproteobacteria</taxon>
        <taxon>Burkholderiales</taxon>
        <taxon>Burkholderiaceae</taxon>
        <taxon>Paraburkholderia</taxon>
    </lineage>
</organism>
<gene>
    <name evidence="2" type="ORF">R70211_05361</name>
</gene>
<evidence type="ECO:0000313" key="3">
    <source>
        <dbReference type="Proteomes" id="UP000675121"/>
    </source>
</evidence>
<reference evidence="2" key="1">
    <citation type="submission" date="2021-02" db="EMBL/GenBank/DDBJ databases">
        <authorList>
            <person name="Vanwijnsberghe S."/>
        </authorList>
    </citation>
    <scope>NUCLEOTIDE SEQUENCE</scope>
    <source>
        <strain evidence="2">R-70211</strain>
    </source>
</reference>
<evidence type="ECO:0000256" key="1">
    <source>
        <dbReference type="SAM" id="MobiDB-lite"/>
    </source>
</evidence>
<keyword evidence="3" id="KW-1185">Reference proteome</keyword>
<proteinExistence type="predicted"/>
<sequence length="182" mass="19891">MKKATTLAPAAQRRAGGDGAGDSCDGQCDVTYSSSDCPDVHAIVDGVPARPDRLSRLCAAAAARGGLCLDTVCTKLQAKYRFRCAAGHEWSAWGHLILAGKWCPQCANDSKRLTIDEMQVTAAKRGGRCLSTRYEGCRTRLVWTCHAGHVWEASPHDIRNRGMWCRICDRQKGRGMSPRNQV</sequence>
<dbReference type="AlphaFoldDB" id="A0A9N8N7Q3"/>
<evidence type="ECO:0000313" key="2">
    <source>
        <dbReference type="EMBL" id="CAE6935407.1"/>
    </source>
</evidence>
<evidence type="ECO:0008006" key="4">
    <source>
        <dbReference type="Google" id="ProtNLM"/>
    </source>
</evidence>
<name>A0A9N8N7Q3_9BURK</name>
<dbReference type="Proteomes" id="UP000675121">
    <property type="component" value="Unassembled WGS sequence"/>
</dbReference>
<comment type="caution">
    <text evidence="2">The sequence shown here is derived from an EMBL/GenBank/DDBJ whole genome shotgun (WGS) entry which is preliminary data.</text>
</comment>
<feature type="region of interest" description="Disordered" evidence="1">
    <location>
        <begin position="1"/>
        <end position="23"/>
    </location>
</feature>